<evidence type="ECO:0000256" key="2">
    <source>
        <dbReference type="ARBA" id="ARBA00022692"/>
    </source>
</evidence>
<evidence type="ECO:0000256" key="6">
    <source>
        <dbReference type="ARBA" id="ARBA00023136"/>
    </source>
</evidence>
<feature type="transmembrane region" description="Helical" evidence="8">
    <location>
        <begin position="498"/>
        <end position="522"/>
    </location>
</feature>
<dbReference type="PROSITE" id="PS50297">
    <property type="entry name" value="ANK_REP_REGION"/>
    <property type="match status" value="3"/>
</dbReference>
<feature type="repeat" description="ANK" evidence="7">
    <location>
        <begin position="159"/>
        <end position="191"/>
    </location>
</feature>
<dbReference type="Gene3D" id="1.25.40.20">
    <property type="entry name" value="Ankyrin repeat-containing domain"/>
    <property type="match status" value="2"/>
</dbReference>
<dbReference type="Pfam" id="PF00023">
    <property type="entry name" value="Ank"/>
    <property type="match status" value="3"/>
</dbReference>
<keyword evidence="3" id="KW-0677">Repeat</keyword>
<reference evidence="10 11" key="1">
    <citation type="submission" date="2021-02" db="EMBL/GenBank/DDBJ databases">
        <title>Plant Genome Project.</title>
        <authorList>
            <person name="Zhang R.-G."/>
        </authorList>
    </citation>
    <scope>NUCLEOTIDE SEQUENCE [LARGE SCALE GENOMIC DNA]</scope>
    <source>
        <tissue evidence="10">Leaves</tissue>
    </source>
</reference>
<feature type="domain" description="PGG" evidence="9">
    <location>
        <begin position="451"/>
        <end position="562"/>
    </location>
</feature>
<protein>
    <recommendedName>
        <fullName evidence="9">PGG domain-containing protein</fullName>
    </recommendedName>
</protein>
<evidence type="ECO:0000259" key="9">
    <source>
        <dbReference type="Pfam" id="PF13962"/>
    </source>
</evidence>
<gene>
    <name evidence="10" type="ORF">JRO89_XS03G0114600</name>
</gene>
<dbReference type="Pfam" id="PF13962">
    <property type="entry name" value="PGG"/>
    <property type="match status" value="1"/>
</dbReference>
<evidence type="ECO:0000313" key="11">
    <source>
        <dbReference type="Proteomes" id="UP000827721"/>
    </source>
</evidence>
<evidence type="ECO:0000256" key="3">
    <source>
        <dbReference type="ARBA" id="ARBA00022737"/>
    </source>
</evidence>
<evidence type="ECO:0000256" key="8">
    <source>
        <dbReference type="SAM" id="Phobius"/>
    </source>
</evidence>
<evidence type="ECO:0000256" key="7">
    <source>
        <dbReference type="PROSITE-ProRule" id="PRU00023"/>
    </source>
</evidence>
<keyword evidence="2 8" id="KW-0812">Transmembrane</keyword>
<feature type="repeat" description="ANK" evidence="7">
    <location>
        <begin position="260"/>
        <end position="292"/>
    </location>
</feature>
<dbReference type="PANTHER" id="PTHR24186">
    <property type="entry name" value="PROTEIN PHOSPHATASE 1 REGULATORY SUBUNIT"/>
    <property type="match status" value="1"/>
</dbReference>
<dbReference type="PANTHER" id="PTHR24186:SF53">
    <property type="entry name" value="PGG DOMAIN-CONTAINING PROTEIN"/>
    <property type="match status" value="1"/>
</dbReference>
<proteinExistence type="predicted"/>
<keyword evidence="4 8" id="KW-1133">Transmembrane helix</keyword>
<dbReference type="InterPro" id="IPR026961">
    <property type="entry name" value="PGG_dom"/>
</dbReference>
<dbReference type="PROSITE" id="PS50088">
    <property type="entry name" value="ANK_REPEAT"/>
    <property type="match status" value="4"/>
</dbReference>
<name>A0ABQ8I9S9_9ROSI</name>
<feature type="transmembrane region" description="Helical" evidence="8">
    <location>
        <begin position="569"/>
        <end position="592"/>
    </location>
</feature>
<feature type="transmembrane region" description="Helical" evidence="8">
    <location>
        <begin position="459"/>
        <end position="478"/>
    </location>
</feature>
<evidence type="ECO:0000256" key="1">
    <source>
        <dbReference type="ARBA" id="ARBA00004141"/>
    </source>
</evidence>
<dbReference type="InterPro" id="IPR002110">
    <property type="entry name" value="Ankyrin_rpt"/>
</dbReference>
<evidence type="ECO:0000256" key="5">
    <source>
        <dbReference type="ARBA" id="ARBA00023043"/>
    </source>
</evidence>
<dbReference type="InterPro" id="IPR036770">
    <property type="entry name" value="Ankyrin_rpt-contain_sf"/>
</dbReference>
<keyword evidence="5 7" id="KW-0040">ANK repeat</keyword>
<comment type="caution">
    <text evidence="10">The sequence shown here is derived from an EMBL/GenBank/DDBJ whole genome shotgun (WGS) entry which is preliminary data.</text>
</comment>
<comment type="subcellular location">
    <subcellularLocation>
        <location evidence="1">Membrane</location>
        <topology evidence="1">Multi-pass membrane protein</topology>
    </subcellularLocation>
</comment>
<organism evidence="10 11">
    <name type="scientific">Xanthoceras sorbifolium</name>
    <dbReference type="NCBI Taxonomy" id="99658"/>
    <lineage>
        <taxon>Eukaryota</taxon>
        <taxon>Viridiplantae</taxon>
        <taxon>Streptophyta</taxon>
        <taxon>Embryophyta</taxon>
        <taxon>Tracheophyta</taxon>
        <taxon>Spermatophyta</taxon>
        <taxon>Magnoliopsida</taxon>
        <taxon>eudicotyledons</taxon>
        <taxon>Gunneridae</taxon>
        <taxon>Pentapetalae</taxon>
        <taxon>rosids</taxon>
        <taxon>malvids</taxon>
        <taxon>Sapindales</taxon>
        <taxon>Sapindaceae</taxon>
        <taxon>Xanthoceroideae</taxon>
        <taxon>Xanthoceras</taxon>
    </lineage>
</organism>
<feature type="repeat" description="ANK" evidence="7">
    <location>
        <begin position="111"/>
        <end position="133"/>
    </location>
</feature>
<dbReference type="Proteomes" id="UP000827721">
    <property type="component" value="Unassembled WGS sequence"/>
</dbReference>
<dbReference type="EMBL" id="JAFEMO010000003">
    <property type="protein sequence ID" value="KAH7573311.1"/>
    <property type="molecule type" value="Genomic_DNA"/>
</dbReference>
<keyword evidence="11" id="KW-1185">Reference proteome</keyword>
<accession>A0ABQ8I9S9</accession>
<dbReference type="SMART" id="SM00248">
    <property type="entry name" value="ANK"/>
    <property type="match status" value="7"/>
</dbReference>
<feature type="transmembrane region" description="Helical" evidence="8">
    <location>
        <begin position="542"/>
        <end position="563"/>
    </location>
</feature>
<evidence type="ECO:0000256" key="4">
    <source>
        <dbReference type="ARBA" id="ARBA00022989"/>
    </source>
</evidence>
<dbReference type="SUPFAM" id="SSF48403">
    <property type="entry name" value="Ankyrin repeat"/>
    <property type="match status" value="1"/>
</dbReference>
<dbReference type="Pfam" id="PF12796">
    <property type="entry name" value="Ank_2"/>
    <property type="match status" value="1"/>
</dbReference>
<sequence length="595" mass="65221">MDSVSIVNEAVSSNNVEMITSLGSTLHQNNATMQNVDVINPSKIDPDQFLSAAANGDIEPFKQNSEQLGLIVTPIKNTVLHINITSEKVSIEFVEEILGICPSLLLQVNAQGDTPLHVAAKFEHVAVVEVLIKLAKAQHVELESGIGAARQMLRMTNNKGNTALHEAVRNKVASVVRILVKEDPDFSYSANNCGETPLYIAAEIGFSSAVFELLETCSSATHEGPNGKTALHAAARRNYRGLTKDILEKKKSLTKEIDDNGWTPLHCAAYYGRFRVTDVLLEYDKSVAYIADKYRKMTPLHLAASRGHIDIIRGIISYCPDCYELVDNRGWNVLHFAMATLNKEELCSLAEIPLIKKLVHEKDVKGNTPLHVLAAVTPYSLSIQDIVNKFEGDKLSVNKQNVNVTNLFRRSCSELKEEIFELSKETGDIGSYPLGVIGREDGIANDNLKLLEKAKESHLVVAALIATVTFAAAFTLPGGYKSEQGKNQGTAILSRNSAFQSFVIADTIAMVFSMLAVFAYFIMSLEFLPLKRYLSLFQIAPWFVVVAMAAMVIAFVTGTYAVLSPSLGLAIATCIIGLTVFLLMSRVGYIYVKEL</sequence>
<keyword evidence="6 8" id="KW-0472">Membrane</keyword>
<feature type="repeat" description="ANK" evidence="7">
    <location>
        <begin position="295"/>
        <end position="317"/>
    </location>
</feature>
<evidence type="ECO:0000313" key="10">
    <source>
        <dbReference type="EMBL" id="KAH7573311.1"/>
    </source>
</evidence>